<protein>
    <submittedName>
        <fullName evidence="2">Endonuclease III</fullName>
    </submittedName>
</protein>
<organism evidence="2 3">
    <name type="scientific">Candidatus Segetimicrobium genomatis</name>
    <dbReference type="NCBI Taxonomy" id="2569760"/>
    <lineage>
        <taxon>Bacteria</taxon>
        <taxon>Bacillati</taxon>
        <taxon>Candidatus Sysuimicrobiota</taxon>
        <taxon>Candidatus Sysuimicrobiia</taxon>
        <taxon>Candidatus Sysuimicrobiales</taxon>
        <taxon>Candidatus Segetimicrobiaceae</taxon>
        <taxon>Candidatus Segetimicrobium</taxon>
    </lineage>
</organism>
<dbReference type="EMBL" id="VBAM01000276">
    <property type="protein sequence ID" value="TMJ10798.1"/>
    <property type="molecule type" value="Genomic_DNA"/>
</dbReference>
<comment type="caution">
    <text evidence="2">The sequence shown here is derived from an EMBL/GenBank/DDBJ whole genome shotgun (WGS) entry which is preliminary data.</text>
</comment>
<dbReference type="CDD" id="cd00056">
    <property type="entry name" value="ENDO3c"/>
    <property type="match status" value="1"/>
</dbReference>
<evidence type="ECO:0000313" key="2">
    <source>
        <dbReference type="EMBL" id="TMJ10798.1"/>
    </source>
</evidence>
<dbReference type="PANTHER" id="PTHR47203:SF1">
    <property type="entry name" value="HYPOTHETICAL BASE EXCISION DNA REPAIR PROTEIN (EUROFUNG)"/>
    <property type="match status" value="1"/>
</dbReference>
<dbReference type="SMART" id="SM00478">
    <property type="entry name" value="ENDO3c"/>
    <property type="match status" value="1"/>
</dbReference>
<dbReference type="Pfam" id="PF00730">
    <property type="entry name" value="HhH-GPD"/>
    <property type="match status" value="1"/>
</dbReference>
<dbReference type="AlphaFoldDB" id="A0A537LS05"/>
<dbReference type="InterPro" id="IPR003265">
    <property type="entry name" value="HhH-GPD_domain"/>
</dbReference>
<evidence type="ECO:0000259" key="1">
    <source>
        <dbReference type="SMART" id="SM00478"/>
    </source>
</evidence>
<gene>
    <name evidence="2" type="ORF">E6H02_07625</name>
</gene>
<keyword evidence="2" id="KW-0378">Hydrolase</keyword>
<dbReference type="Proteomes" id="UP000320393">
    <property type="component" value="Unassembled WGS sequence"/>
</dbReference>
<feature type="domain" description="HhH-GPD" evidence="1">
    <location>
        <begin position="36"/>
        <end position="193"/>
    </location>
</feature>
<dbReference type="GO" id="GO:0004519">
    <property type="term" value="F:endonuclease activity"/>
    <property type="evidence" value="ECO:0007669"/>
    <property type="project" value="UniProtKB-KW"/>
</dbReference>
<proteinExistence type="predicted"/>
<dbReference type="Gene3D" id="1.10.1670.10">
    <property type="entry name" value="Helix-hairpin-Helix base-excision DNA repair enzymes (C-terminal)"/>
    <property type="match status" value="1"/>
</dbReference>
<dbReference type="PANTHER" id="PTHR47203">
    <property type="match status" value="1"/>
</dbReference>
<name>A0A537LS05_9BACT</name>
<sequence length="202" mass="22711">MRRKAARADRLLERYYGRPARHRQSDPLSALIGTILSQHTSDINSHRAFARLRARFPSWGAVLDAPVEAIVDAIRPGGLGVLKARRIHAVLRRIVSERGAPSLGFLRRWDGPRARAWLRRLEGVGPKTAAIVLMFALGKRAFAVDTHVDRVGRRIGLIPEGLSVEAAHRWMEALVRPGRHRPLHLLLVRHGREICKAGRPRC</sequence>
<dbReference type="Gene3D" id="1.10.340.30">
    <property type="entry name" value="Hypothetical protein, domain 2"/>
    <property type="match status" value="1"/>
</dbReference>
<reference evidence="2 3" key="1">
    <citation type="journal article" date="2019" name="Nat. Microbiol.">
        <title>Mediterranean grassland soil C-N compound turnover is dependent on rainfall and depth, and is mediated by genomically divergent microorganisms.</title>
        <authorList>
            <person name="Diamond S."/>
            <person name="Andeer P.F."/>
            <person name="Li Z."/>
            <person name="Crits-Christoph A."/>
            <person name="Burstein D."/>
            <person name="Anantharaman K."/>
            <person name="Lane K.R."/>
            <person name="Thomas B.C."/>
            <person name="Pan C."/>
            <person name="Northen T.R."/>
            <person name="Banfield J.F."/>
        </authorList>
    </citation>
    <scope>NUCLEOTIDE SEQUENCE [LARGE SCALE GENOMIC DNA]</scope>
    <source>
        <strain evidence="2">NP_5</strain>
    </source>
</reference>
<keyword evidence="2" id="KW-0255">Endonuclease</keyword>
<feature type="non-terminal residue" evidence="2">
    <location>
        <position position="202"/>
    </location>
</feature>
<keyword evidence="2" id="KW-0540">Nuclease</keyword>
<dbReference type="InterPro" id="IPR011257">
    <property type="entry name" value="DNA_glycosylase"/>
</dbReference>
<evidence type="ECO:0000313" key="3">
    <source>
        <dbReference type="Proteomes" id="UP000320393"/>
    </source>
</evidence>
<accession>A0A537LS05</accession>
<dbReference type="PIRSF" id="PIRSF001435">
    <property type="entry name" value="Nth"/>
    <property type="match status" value="1"/>
</dbReference>
<dbReference type="InterPro" id="IPR023170">
    <property type="entry name" value="HhH_base_excis_C"/>
</dbReference>
<dbReference type="SUPFAM" id="SSF48150">
    <property type="entry name" value="DNA-glycosylase"/>
    <property type="match status" value="1"/>
</dbReference>
<dbReference type="GO" id="GO:0006284">
    <property type="term" value="P:base-excision repair"/>
    <property type="evidence" value="ECO:0007669"/>
    <property type="project" value="InterPro"/>
</dbReference>